<keyword evidence="2" id="KW-1185">Reference proteome</keyword>
<reference evidence="1 2" key="1">
    <citation type="submission" date="2017-10" db="EMBL/GenBank/DDBJ databases">
        <title>Comparative genomics in systemic dimorphic fungi from Ajellomycetaceae.</title>
        <authorList>
            <person name="Munoz J.F."/>
            <person name="Mcewen J.G."/>
            <person name="Clay O.K."/>
            <person name="Cuomo C.A."/>
        </authorList>
    </citation>
    <scope>NUCLEOTIDE SEQUENCE [LARGE SCALE GENOMIC DNA]</scope>
    <source>
        <strain evidence="1 2">UAMH5409</strain>
    </source>
</reference>
<gene>
    <name evidence="1" type="ORF">AJ79_06646</name>
</gene>
<name>A0A2B7XB81_9EURO</name>
<proteinExistence type="predicted"/>
<dbReference type="OrthoDB" id="3259529at2759"/>
<dbReference type="Proteomes" id="UP000223968">
    <property type="component" value="Unassembled WGS sequence"/>
</dbReference>
<dbReference type="EMBL" id="PDNB01000121">
    <property type="protein sequence ID" value="PGH05957.1"/>
    <property type="molecule type" value="Genomic_DNA"/>
</dbReference>
<organism evidence="1 2">
    <name type="scientific">Helicocarpus griseus UAMH5409</name>
    <dbReference type="NCBI Taxonomy" id="1447875"/>
    <lineage>
        <taxon>Eukaryota</taxon>
        <taxon>Fungi</taxon>
        <taxon>Dikarya</taxon>
        <taxon>Ascomycota</taxon>
        <taxon>Pezizomycotina</taxon>
        <taxon>Eurotiomycetes</taxon>
        <taxon>Eurotiomycetidae</taxon>
        <taxon>Onygenales</taxon>
        <taxon>Ajellomycetaceae</taxon>
        <taxon>Helicocarpus</taxon>
    </lineage>
</organism>
<dbReference type="SUPFAM" id="SSF81301">
    <property type="entry name" value="Nucleotidyltransferase"/>
    <property type="match status" value="1"/>
</dbReference>
<comment type="caution">
    <text evidence="1">The sequence shown here is derived from an EMBL/GenBank/DDBJ whole genome shotgun (WGS) entry which is preliminary data.</text>
</comment>
<accession>A0A2B7XB81</accession>
<dbReference type="AlphaFoldDB" id="A0A2B7XB81"/>
<protein>
    <submittedName>
        <fullName evidence="1">Uncharacterized protein</fullName>
    </submittedName>
</protein>
<evidence type="ECO:0000313" key="1">
    <source>
        <dbReference type="EMBL" id="PGH05957.1"/>
    </source>
</evidence>
<sequence>MKYDDIRQIMAWLKEADIPVCIVGEFALNYYNVPRIIHDLELCLRAGDLKDATSIFESEETLIERADETEYNIYTEYKRGFPRFRYRFEHESCIVLFTDRYCHLEPFSRNIVSQQEHDRQDAKDAYSKGILDSMSAEQVATLPFPKFAPLFVGFCRTYIETQEVTAAIAAELLVDGMNIYEEWWRARFDASQSGLLNFALRLVEGKASRIADYTPNEVTCFVVDQKEAQRIRMIPGFS</sequence>
<evidence type="ECO:0000313" key="2">
    <source>
        <dbReference type="Proteomes" id="UP000223968"/>
    </source>
</evidence>
<dbReference type="InterPro" id="IPR043519">
    <property type="entry name" value="NT_sf"/>
</dbReference>